<dbReference type="CDD" id="cd04645">
    <property type="entry name" value="LbH_gamma_CA_like"/>
    <property type="match status" value="1"/>
</dbReference>
<organism evidence="1 2">
    <name type="scientific">Romboutsia faecis</name>
    <dbReference type="NCBI Taxonomy" id="2764597"/>
    <lineage>
        <taxon>Bacteria</taxon>
        <taxon>Bacillati</taxon>
        <taxon>Bacillota</taxon>
        <taxon>Clostridia</taxon>
        <taxon>Peptostreptococcales</taxon>
        <taxon>Peptostreptococcaceae</taxon>
        <taxon>Romboutsia</taxon>
    </lineage>
</organism>
<accession>A0ABR7JRN1</accession>
<protein>
    <submittedName>
        <fullName evidence="1">Gamma carbonic anhydrase family protein</fullName>
    </submittedName>
</protein>
<dbReference type="InterPro" id="IPR011004">
    <property type="entry name" value="Trimer_LpxA-like_sf"/>
</dbReference>
<dbReference type="EMBL" id="JACRWE010000005">
    <property type="protein sequence ID" value="MBC5997572.1"/>
    <property type="molecule type" value="Genomic_DNA"/>
</dbReference>
<sequence>MIKGFKGIEPKIDESVFVAQSADIIGEVIIEKNASIWYNVVIRGDEQPITIGENTNIQDGSVVHTGWDVPTEIGNNVTVGHKALIHGCKIGDNTLIGMGSIVLDGAEVGEFTLLGAGSLVPPGKKIPSGVLAMGSPAKVIRELSDTEKESIKKSALDYIESANNHK</sequence>
<dbReference type="InterPro" id="IPR047324">
    <property type="entry name" value="LbH_gamma_CA-like"/>
</dbReference>
<dbReference type="RefSeq" id="WP_153971829.1">
    <property type="nucleotide sequence ID" value="NZ_JACRWE010000005.1"/>
</dbReference>
<reference evidence="1 2" key="1">
    <citation type="submission" date="2020-08" db="EMBL/GenBank/DDBJ databases">
        <authorList>
            <person name="Liu C."/>
            <person name="Sun Q."/>
        </authorList>
    </citation>
    <scope>NUCLEOTIDE SEQUENCE [LARGE SCALE GENOMIC DNA]</scope>
    <source>
        <strain evidence="1 2">NSJ-18</strain>
    </source>
</reference>
<dbReference type="Proteomes" id="UP000609849">
    <property type="component" value="Unassembled WGS sequence"/>
</dbReference>
<dbReference type="InterPro" id="IPR001451">
    <property type="entry name" value="Hexapep"/>
</dbReference>
<evidence type="ECO:0000313" key="2">
    <source>
        <dbReference type="Proteomes" id="UP000609849"/>
    </source>
</evidence>
<gene>
    <name evidence="1" type="ORF">H8923_12425</name>
</gene>
<evidence type="ECO:0000313" key="1">
    <source>
        <dbReference type="EMBL" id="MBC5997572.1"/>
    </source>
</evidence>
<comment type="caution">
    <text evidence="1">The sequence shown here is derived from an EMBL/GenBank/DDBJ whole genome shotgun (WGS) entry which is preliminary data.</text>
</comment>
<name>A0ABR7JRN1_9FIRM</name>
<proteinExistence type="predicted"/>
<dbReference type="InterPro" id="IPR050484">
    <property type="entry name" value="Transf_Hexapept/Carb_Anhydrase"/>
</dbReference>
<dbReference type="Pfam" id="PF00132">
    <property type="entry name" value="Hexapep"/>
    <property type="match status" value="1"/>
</dbReference>
<dbReference type="PANTHER" id="PTHR13061">
    <property type="entry name" value="DYNACTIN SUBUNIT P25"/>
    <property type="match status" value="1"/>
</dbReference>
<dbReference type="Gene3D" id="2.160.10.10">
    <property type="entry name" value="Hexapeptide repeat proteins"/>
    <property type="match status" value="1"/>
</dbReference>
<keyword evidence="2" id="KW-1185">Reference proteome</keyword>
<dbReference type="PANTHER" id="PTHR13061:SF29">
    <property type="entry name" value="GAMMA CARBONIC ANHYDRASE-LIKE 1, MITOCHONDRIAL-RELATED"/>
    <property type="match status" value="1"/>
</dbReference>
<dbReference type="SUPFAM" id="SSF51161">
    <property type="entry name" value="Trimeric LpxA-like enzymes"/>
    <property type="match status" value="1"/>
</dbReference>